<keyword evidence="4" id="KW-1185">Reference proteome</keyword>
<dbReference type="OrthoDB" id="9770545at2"/>
<dbReference type="Gene3D" id="3.90.226.30">
    <property type="match status" value="1"/>
</dbReference>
<dbReference type="GO" id="GO:0050043">
    <property type="term" value="F:lactate racemase activity"/>
    <property type="evidence" value="ECO:0007669"/>
    <property type="project" value="InterPro"/>
</dbReference>
<dbReference type="Pfam" id="PF21113">
    <property type="entry name" value="LarA_C"/>
    <property type="match status" value="1"/>
</dbReference>
<dbReference type="PANTHER" id="PTHR33171">
    <property type="entry name" value="LAR_N DOMAIN-CONTAINING PROTEIN"/>
    <property type="match status" value="1"/>
</dbReference>
<proteinExistence type="predicted"/>
<sequence>MRKEKFKFGNSSFEVSVDEENLLDVIRSNPFEPGKTEDEIITDALYNPTGSPRLKDIVNPTDTICIVISDATRAWQRPHKFLPKIVEELNRGGIKDENITFLSALGTHREQTPEEHEMLLGSDLYKRFKVIDHDCHDKNNLVYLGETSYKTPVWINKIAMDSDHIVITGAIIYHFLVGFSGGKKSILPGISSYETIMANHHLSLSNGLGSGSNPLVRSGSIVDNPIHNDMMEAAALVKPSFMFNVVMKPDGTLAGAVAGDYIKAHKAGRDLVSRIDGVSISKKADLIIGSAGGYPKDINLYQSIKSVINMREAANENATLIFIAECSEGLGEDKGLQDIVLNYDSLLDREKALREDYSISKFVGYYFCECGEKYDFIMVSDLDQALVAKANIKVVKTLEEALNLTYAKKGKNLKTILMPQSANTLPIIDNI</sequence>
<dbReference type="Proteomes" id="UP000192468">
    <property type="component" value="Unassembled WGS sequence"/>
</dbReference>
<dbReference type="AlphaFoldDB" id="A0A1W1XRZ2"/>
<dbReference type="InterPro" id="IPR043166">
    <property type="entry name" value="LarA-like_C"/>
</dbReference>
<gene>
    <name evidence="3" type="ORF">SAMN02745134_02768</name>
</gene>
<dbReference type="RefSeq" id="WP_084116582.1">
    <property type="nucleotide sequence ID" value="NZ_FWXH01000012.1"/>
</dbReference>
<dbReference type="InterPro" id="IPR018657">
    <property type="entry name" value="LarA-like_N"/>
</dbReference>
<dbReference type="InterPro" id="IPR048520">
    <property type="entry name" value="LarA_C"/>
</dbReference>
<dbReference type="InterPro" id="IPR047926">
    <property type="entry name" value="Ni_dep_LarA"/>
</dbReference>
<evidence type="ECO:0000259" key="2">
    <source>
        <dbReference type="Pfam" id="PF21113"/>
    </source>
</evidence>
<dbReference type="Gene3D" id="3.40.50.11440">
    <property type="match status" value="1"/>
</dbReference>
<feature type="domain" description="Lactate racemase C-terminal" evidence="2">
    <location>
        <begin position="282"/>
        <end position="420"/>
    </location>
</feature>
<protein>
    <submittedName>
        <fullName evidence="3">Nickel-dependent lactate racemase</fullName>
    </submittedName>
</protein>
<evidence type="ECO:0000313" key="3">
    <source>
        <dbReference type="EMBL" id="SMC26288.1"/>
    </source>
</evidence>
<dbReference type="STRING" id="1121291.SAMN02745134_02768"/>
<dbReference type="InterPro" id="IPR048068">
    <property type="entry name" value="LarA-like"/>
</dbReference>
<dbReference type="NCBIfam" id="NF033504">
    <property type="entry name" value="Ni_dep_LarA"/>
    <property type="match status" value="1"/>
</dbReference>
<feature type="domain" description="LarA-like N-terminal" evidence="1">
    <location>
        <begin position="8"/>
        <end position="205"/>
    </location>
</feature>
<name>A0A1W1XRZ2_9CLOT</name>
<evidence type="ECO:0000259" key="1">
    <source>
        <dbReference type="Pfam" id="PF09861"/>
    </source>
</evidence>
<reference evidence="3 4" key="1">
    <citation type="submission" date="2017-04" db="EMBL/GenBank/DDBJ databases">
        <authorList>
            <person name="Afonso C.L."/>
            <person name="Miller P.J."/>
            <person name="Scott M.A."/>
            <person name="Spackman E."/>
            <person name="Goraichik I."/>
            <person name="Dimitrov K.M."/>
            <person name="Suarez D.L."/>
            <person name="Swayne D.E."/>
        </authorList>
    </citation>
    <scope>NUCLEOTIDE SEQUENCE [LARGE SCALE GENOMIC DNA]</scope>
    <source>
        <strain evidence="3 4">DSM 12555</strain>
    </source>
</reference>
<dbReference type="Pfam" id="PF09861">
    <property type="entry name" value="Lar_N"/>
    <property type="match status" value="1"/>
</dbReference>
<organism evidence="3 4">
    <name type="scientific">Clostridium acidisoli DSM 12555</name>
    <dbReference type="NCBI Taxonomy" id="1121291"/>
    <lineage>
        <taxon>Bacteria</taxon>
        <taxon>Bacillati</taxon>
        <taxon>Bacillota</taxon>
        <taxon>Clostridia</taxon>
        <taxon>Eubacteriales</taxon>
        <taxon>Clostridiaceae</taxon>
        <taxon>Clostridium</taxon>
    </lineage>
</organism>
<accession>A0A1W1XRZ2</accession>
<dbReference type="PANTHER" id="PTHR33171:SF17">
    <property type="entry name" value="LARA-LIKE N-TERMINAL DOMAIN-CONTAINING PROTEIN"/>
    <property type="match status" value="1"/>
</dbReference>
<evidence type="ECO:0000313" key="4">
    <source>
        <dbReference type="Proteomes" id="UP000192468"/>
    </source>
</evidence>
<dbReference type="EMBL" id="FWXH01000012">
    <property type="protein sequence ID" value="SMC26288.1"/>
    <property type="molecule type" value="Genomic_DNA"/>
</dbReference>